<sequence>MPIPTRSLSLREPRKQPPSLGRSATIRTASTSTTTKTASLSTPTNTPTTNENVSLRNKSFLPVRDDSRSPSSSRLQQQQDIRLAQRGTKSPSKPQEHPSHTPTLASRRQNLIRTSPLKTSPSPTKTTTGTATPKRATFVPAASSPAKQNGRSTSPKKTEMPPPPRPTRSASLRQPTSSSSATPTSRSHVRHRSQVIAPASNQSPKKREPLPPVATTPRSKMQSTSYQQQSSPRKPTRSSTTVLRAGTPELDPSLIPSSLPEIAELQTELLQLSLLHLSSLREEAEWKDSAEKQLRVTYDAVAEKHCGVVKEENDFQRQLNGQALDCWFKNGLEHNGGLEFTKQIQVLSRVAQEVCDLSDCLRGRYTSIVQEFESWFGRVEEIRIFRQHQDGRSGIVLFIDPLDSTWKEEVHTMTMNLELCLRQLQSLDVLGYGEVERLEGSSLYRTARGLDDMLNLMIEELNTTRKIEADVVRTERQWVSQLSKQIFATRTPEKRTPRVGIWEQPSLQS</sequence>
<feature type="compositionally biased region" description="Low complexity" evidence="1">
    <location>
        <begin position="23"/>
        <end position="50"/>
    </location>
</feature>
<feature type="region of interest" description="Disordered" evidence="1">
    <location>
        <begin position="1"/>
        <end position="254"/>
    </location>
</feature>
<feature type="compositionally biased region" description="Low complexity" evidence="1">
    <location>
        <begin position="175"/>
        <end position="186"/>
    </location>
</feature>
<feature type="compositionally biased region" description="Low complexity" evidence="1">
    <location>
        <begin position="114"/>
        <end position="134"/>
    </location>
</feature>
<evidence type="ECO:0000313" key="2">
    <source>
        <dbReference type="EMBL" id="KAE8144236.1"/>
    </source>
</evidence>
<organism evidence="2 3">
    <name type="scientific">Aspergillus avenaceus</name>
    <dbReference type="NCBI Taxonomy" id="36643"/>
    <lineage>
        <taxon>Eukaryota</taxon>
        <taxon>Fungi</taxon>
        <taxon>Dikarya</taxon>
        <taxon>Ascomycota</taxon>
        <taxon>Pezizomycotina</taxon>
        <taxon>Eurotiomycetes</taxon>
        <taxon>Eurotiomycetidae</taxon>
        <taxon>Eurotiales</taxon>
        <taxon>Aspergillaceae</taxon>
        <taxon>Aspergillus</taxon>
        <taxon>Aspergillus subgen. Circumdati</taxon>
    </lineage>
</organism>
<proteinExistence type="predicted"/>
<feature type="compositionally biased region" description="Low complexity" evidence="1">
    <location>
        <begin position="69"/>
        <end position="80"/>
    </location>
</feature>
<dbReference type="AlphaFoldDB" id="A0A5N6TDA3"/>
<feature type="compositionally biased region" description="Polar residues" evidence="1">
    <location>
        <begin position="216"/>
        <end position="226"/>
    </location>
</feature>
<feature type="compositionally biased region" description="Polar residues" evidence="1">
    <location>
        <begin position="100"/>
        <end position="113"/>
    </location>
</feature>
<dbReference type="Proteomes" id="UP000325780">
    <property type="component" value="Unassembled WGS sequence"/>
</dbReference>
<dbReference type="OrthoDB" id="432544at2759"/>
<evidence type="ECO:0000256" key="1">
    <source>
        <dbReference type="SAM" id="MobiDB-lite"/>
    </source>
</evidence>
<evidence type="ECO:0000313" key="3">
    <source>
        <dbReference type="Proteomes" id="UP000325780"/>
    </source>
</evidence>
<accession>A0A5N6TDA3</accession>
<feature type="compositionally biased region" description="Low complexity" evidence="1">
    <location>
        <begin position="227"/>
        <end position="241"/>
    </location>
</feature>
<name>A0A5N6TDA3_ASPAV</name>
<reference evidence="2 3" key="1">
    <citation type="submission" date="2019-04" db="EMBL/GenBank/DDBJ databases">
        <title>Friends and foes A comparative genomics study of 23 Aspergillus species from section Flavi.</title>
        <authorList>
            <consortium name="DOE Joint Genome Institute"/>
            <person name="Kjaerbolling I."/>
            <person name="Vesth T."/>
            <person name="Frisvad J.C."/>
            <person name="Nybo J.L."/>
            <person name="Theobald S."/>
            <person name="Kildgaard S."/>
            <person name="Isbrandt T."/>
            <person name="Kuo A."/>
            <person name="Sato A."/>
            <person name="Lyhne E.K."/>
            <person name="Kogle M.E."/>
            <person name="Wiebenga A."/>
            <person name="Kun R.S."/>
            <person name="Lubbers R.J."/>
            <person name="Makela M.R."/>
            <person name="Barry K."/>
            <person name="Chovatia M."/>
            <person name="Clum A."/>
            <person name="Daum C."/>
            <person name="Haridas S."/>
            <person name="He G."/>
            <person name="LaButti K."/>
            <person name="Lipzen A."/>
            <person name="Mondo S."/>
            <person name="Riley R."/>
            <person name="Salamov A."/>
            <person name="Simmons B.A."/>
            <person name="Magnuson J.K."/>
            <person name="Henrissat B."/>
            <person name="Mortensen U.H."/>
            <person name="Larsen T.O."/>
            <person name="Devries R.P."/>
            <person name="Grigoriev I.V."/>
            <person name="Machida M."/>
            <person name="Baker S.E."/>
            <person name="Andersen M.R."/>
        </authorList>
    </citation>
    <scope>NUCLEOTIDE SEQUENCE [LARGE SCALE GENOMIC DNA]</scope>
    <source>
        <strain evidence="2 3">IBT 18842</strain>
    </source>
</reference>
<keyword evidence="3" id="KW-1185">Reference proteome</keyword>
<protein>
    <submittedName>
        <fullName evidence="2">Uncharacterized protein</fullName>
    </submittedName>
</protein>
<dbReference type="EMBL" id="ML742631">
    <property type="protein sequence ID" value="KAE8144236.1"/>
    <property type="molecule type" value="Genomic_DNA"/>
</dbReference>
<gene>
    <name evidence="2" type="ORF">BDV25DRAFT_167319</name>
</gene>